<feature type="region of interest" description="Disordered" evidence="1">
    <location>
        <begin position="20"/>
        <end position="52"/>
    </location>
</feature>
<dbReference type="EMBL" id="ML994636">
    <property type="protein sequence ID" value="KAF2184827.1"/>
    <property type="molecule type" value="Genomic_DNA"/>
</dbReference>
<evidence type="ECO:0000256" key="1">
    <source>
        <dbReference type="SAM" id="MobiDB-lite"/>
    </source>
</evidence>
<proteinExistence type="predicted"/>
<organism evidence="2 3">
    <name type="scientific">Zopfia rhizophila CBS 207.26</name>
    <dbReference type="NCBI Taxonomy" id="1314779"/>
    <lineage>
        <taxon>Eukaryota</taxon>
        <taxon>Fungi</taxon>
        <taxon>Dikarya</taxon>
        <taxon>Ascomycota</taxon>
        <taxon>Pezizomycotina</taxon>
        <taxon>Dothideomycetes</taxon>
        <taxon>Dothideomycetes incertae sedis</taxon>
        <taxon>Zopfiaceae</taxon>
        <taxon>Zopfia</taxon>
    </lineage>
</organism>
<name>A0A6A6DYS3_9PEZI</name>
<evidence type="ECO:0000313" key="2">
    <source>
        <dbReference type="EMBL" id="KAF2184827.1"/>
    </source>
</evidence>
<evidence type="ECO:0000313" key="3">
    <source>
        <dbReference type="Proteomes" id="UP000800200"/>
    </source>
</evidence>
<dbReference type="AlphaFoldDB" id="A0A6A6DYS3"/>
<dbReference type="Proteomes" id="UP000800200">
    <property type="component" value="Unassembled WGS sequence"/>
</dbReference>
<reference evidence="2" key="1">
    <citation type="journal article" date="2020" name="Stud. Mycol.">
        <title>101 Dothideomycetes genomes: a test case for predicting lifestyles and emergence of pathogens.</title>
        <authorList>
            <person name="Haridas S."/>
            <person name="Albert R."/>
            <person name="Binder M."/>
            <person name="Bloem J."/>
            <person name="Labutti K."/>
            <person name="Salamov A."/>
            <person name="Andreopoulos B."/>
            <person name="Baker S."/>
            <person name="Barry K."/>
            <person name="Bills G."/>
            <person name="Bluhm B."/>
            <person name="Cannon C."/>
            <person name="Castanera R."/>
            <person name="Culley D."/>
            <person name="Daum C."/>
            <person name="Ezra D."/>
            <person name="Gonzalez J."/>
            <person name="Henrissat B."/>
            <person name="Kuo A."/>
            <person name="Liang C."/>
            <person name="Lipzen A."/>
            <person name="Lutzoni F."/>
            <person name="Magnuson J."/>
            <person name="Mondo S."/>
            <person name="Nolan M."/>
            <person name="Ohm R."/>
            <person name="Pangilinan J."/>
            <person name="Park H.-J."/>
            <person name="Ramirez L."/>
            <person name="Alfaro M."/>
            <person name="Sun H."/>
            <person name="Tritt A."/>
            <person name="Yoshinaga Y."/>
            <person name="Zwiers L.-H."/>
            <person name="Turgeon B."/>
            <person name="Goodwin S."/>
            <person name="Spatafora J."/>
            <person name="Crous P."/>
            <person name="Grigoriev I."/>
        </authorList>
    </citation>
    <scope>NUCLEOTIDE SEQUENCE</scope>
    <source>
        <strain evidence="2">CBS 207.26</strain>
    </source>
</reference>
<accession>A0A6A6DYS3</accession>
<sequence length="52" mass="5960">MISQTALRCHSCRCRLTPPSSIHYGKRRRDHKNEATFSNTSTLPHHAEIPDT</sequence>
<gene>
    <name evidence="2" type="ORF">K469DRAFT_174686</name>
</gene>
<keyword evidence="3" id="KW-1185">Reference proteome</keyword>
<protein>
    <submittedName>
        <fullName evidence="2">Uncharacterized protein</fullName>
    </submittedName>
</protein>